<evidence type="ECO:0000313" key="3">
    <source>
        <dbReference type="EMBL" id="RXR28286.1"/>
    </source>
</evidence>
<dbReference type="CDD" id="cd00093">
    <property type="entry name" value="HTH_XRE"/>
    <property type="match status" value="1"/>
</dbReference>
<dbReference type="OrthoDB" id="9790252at2"/>
<feature type="domain" description="HTH cro/C1-type" evidence="2">
    <location>
        <begin position="10"/>
        <end position="40"/>
    </location>
</feature>
<feature type="compositionally biased region" description="Polar residues" evidence="1">
    <location>
        <begin position="292"/>
        <end position="303"/>
    </location>
</feature>
<dbReference type="EMBL" id="SBKP01000010">
    <property type="protein sequence ID" value="RXR28286.1"/>
    <property type="molecule type" value="Genomic_DNA"/>
</dbReference>
<dbReference type="Proteomes" id="UP000290958">
    <property type="component" value="Unassembled WGS sequence"/>
</dbReference>
<dbReference type="InterPro" id="IPR010982">
    <property type="entry name" value="Lambda_DNA-bd_dom_sf"/>
</dbReference>
<accession>A0A4V1N3D5</accession>
<evidence type="ECO:0000256" key="1">
    <source>
        <dbReference type="SAM" id="MobiDB-lite"/>
    </source>
</evidence>
<reference evidence="4" key="1">
    <citation type="submission" date="2019-01" db="EMBL/GenBank/DDBJ databases">
        <title>Cytophagaceae bacterium strain CAR-16.</title>
        <authorList>
            <person name="Chen W.-M."/>
        </authorList>
    </citation>
    <scope>NUCLEOTIDE SEQUENCE [LARGE SCALE GENOMIC DNA]</scope>
    <source>
        <strain evidence="4">CHR27</strain>
    </source>
</reference>
<dbReference type="Pfam" id="PF13413">
    <property type="entry name" value="HTH_25"/>
    <property type="match status" value="1"/>
</dbReference>
<comment type="caution">
    <text evidence="3">The sequence shown here is derived from an EMBL/GenBank/DDBJ whole genome shotgun (WGS) entry which is preliminary data.</text>
</comment>
<evidence type="ECO:0000313" key="4">
    <source>
        <dbReference type="Proteomes" id="UP000290958"/>
    </source>
</evidence>
<dbReference type="SUPFAM" id="SSF47413">
    <property type="entry name" value="lambda repressor-like DNA-binding domains"/>
    <property type="match status" value="1"/>
</dbReference>
<dbReference type="RefSeq" id="WP_129404646.1">
    <property type="nucleotide sequence ID" value="NZ_SBKP01000010.1"/>
</dbReference>
<dbReference type="Pfam" id="PF13464">
    <property type="entry name" value="RodZ_C"/>
    <property type="match status" value="1"/>
</dbReference>
<dbReference type="Gene3D" id="1.10.260.40">
    <property type="entry name" value="lambda repressor-like DNA-binding domains"/>
    <property type="match status" value="1"/>
</dbReference>
<name>A0A4V1N3D5_9SPHN</name>
<protein>
    <submittedName>
        <fullName evidence="3">Helix-turn-helix domain-containing protein</fullName>
    </submittedName>
</protein>
<dbReference type="SMART" id="SM00530">
    <property type="entry name" value="HTH_XRE"/>
    <property type="match status" value="1"/>
</dbReference>
<feature type="compositionally biased region" description="Low complexity" evidence="1">
    <location>
        <begin position="259"/>
        <end position="271"/>
    </location>
</feature>
<dbReference type="AlphaFoldDB" id="A0A4V1N3D5"/>
<dbReference type="PROSITE" id="PS50943">
    <property type="entry name" value="HTH_CROC1"/>
    <property type="match status" value="1"/>
</dbReference>
<proteinExistence type="predicted"/>
<gene>
    <name evidence="3" type="ORF">EQG66_10785</name>
</gene>
<keyword evidence="4" id="KW-1185">Reference proteome</keyword>
<dbReference type="GO" id="GO:0003677">
    <property type="term" value="F:DNA binding"/>
    <property type="evidence" value="ECO:0007669"/>
    <property type="project" value="InterPro"/>
</dbReference>
<dbReference type="InterPro" id="IPR050400">
    <property type="entry name" value="Bact_Cytoskel_RodZ"/>
</dbReference>
<dbReference type="InterPro" id="IPR025194">
    <property type="entry name" value="RodZ-like_C"/>
</dbReference>
<dbReference type="PANTHER" id="PTHR34475:SF1">
    <property type="entry name" value="CYTOSKELETON PROTEIN RODZ"/>
    <property type="match status" value="1"/>
</dbReference>
<feature type="region of interest" description="Disordered" evidence="1">
    <location>
        <begin position="257"/>
        <end position="303"/>
    </location>
</feature>
<dbReference type="PANTHER" id="PTHR34475">
    <property type="match status" value="1"/>
</dbReference>
<dbReference type="InterPro" id="IPR001387">
    <property type="entry name" value="Cro/C1-type_HTH"/>
</dbReference>
<organism evidence="3 4">
    <name type="scientific">Sphingobium fluviale</name>
    <dbReference type="NCBI Taxonomy" id="2506423"/>
    <lineage>
        <taxon>Bacteria</taxon>
        <taxon>Pseudomonadati</taxon>
        <taxon>Pseudomonadota</taxon>
        <taxon>Alphaproteobacteria</taxon>
        <taxon>Sphingomonadales</taxon>
        <taxon>Sphingomonadaceae</taxon>
        <taxon>Sphingobium</taxon>
    </lineage>
</organism>
<evidence type="ECO:0000259" key="2">
    <source>
        <dbReference type="PROSITE" id="PS50943"/>
    </source>
</evidence>
<sequence>MIPDRPGDILRAAREERGMTLAQVAEVTRIAQRQLEAIERSDFAALPGTPYAVGFARAYARAVGADEVEIARGVREELGAADPTDRYEMFEPVDPARIPPRKLAWTAAILALVLATAYAVWRAQFFTASTDQEVSDLANRASEQAASEQRQAQAGPVTPLPLVNGPVVLTAQQDVWLRIYDAAGVRLLEKQMLKGESYTVPAQANNPMILTGRPDALAVTVGGKPVAPLGPPEKTIADVPISAAALLARPVPQAPAPAAPTLGATAPANPAVRAPVSLSPGAQRVLDEAASSGAQDTPPATSQ</sequence>